<evidence type="ECO:0000256" key="1">
    <source>
        <dbReference type="ARBA" id="ARBA00023015"/>
    </source>
</evidence>
<dbReference type="STRING" id="479435.Kfla_3841"/>
<name>D2PPX0_KRIFD</name>
<dbReference type="OrthoDB" id="7466251at2"/>
<evidence type="ECO:0000313" key="4">
    <source>
        <dbReference type="EMBL" id="ADB32894.1"/>
    </source>
</evidence>
<reference evidence="5" key="1">
    <citation type="submission" date="2009-09" db="EMBL/GenBank/DDBJ databases">
        <title>The complete genome of Kribbella flavida DSM 17836.</title>
        <authorList>
            <consortium name="US DOE Joint Genome Institute (JGI-PGF)"/>
            <person name="Lucas S."/>
            <person name="Copeland A."/>
            <person name="Lapidus A."/>
            <person name="Glavina del Rio T."/>
            <person name="Dalin E."/>
            <person name="Tice H."/>
            <person name="Bruce D."/>
            <person name="Goodwin L."/>
            <person name="Pitluck S."/>
            <person name="Kyrpides N."/>
            <person name="Mavromatis K."/>
            <person name="Ivanova N."/>
            <person name="Saunders E."/>
            <person name="Brettin T."/>
            <person name="Detter J.C."/>
            <person name="Han C."/>
            <person name="Larimer F."/>
            <person name="Land M."/>
            <person name="Hauser L."/>
            <person name="Markowitz V."/>
            <person name="Cheng J.-F."/>
            <person name="Hugenholtz P."/>
            <person name="Woyke T."/>
            <person name="Wu D."/>
            <person name="Pukall R."/>
            <person name="Klenk H.-P."/>
            <person name="Eisen J.A."/>
        </authorList>
    </citation>
    <scope>NUCLEOTIDE SEQUENCE [LARGE SCALE GENOMIC DNA]</scope>
    <source>
        <strain evidence="5">DSM 17836 / JCM 10339 / NBRC 14399</strain>
    </source>
</reference>
<proteinExistence type="predicted"/>
<dbReference type="PIRSF" id="PIRSF036625">
    <property type="entry name" value="GAF_ANTAR"/>
    <property type="match status" value="1"/>
</dbReference>
<gene>
    <name evidence="4" type="ordered locus">Kfla_3841</name>
</gene>
<dbReference type="InterPro" id="IPR029016">
    <property type="entry name" value="GAF-like_dom_sf"/>
</dbReference>
<dbReference type="EMBL" id="CP001736">
    <property type="protein sequence ID" value="ADB32894.1"/>
    <property type="molecule type" value="Genomic_DNA"/>
</dbReference>
<dbReference type="GO" id="GO:0003723">
    <property type="term" value="F:RNA binding"/>
    <property type="evidence" value="ECO:0007669"/>
    <property type="project" value="InterPro"/>
</dbReference>
<evidence type="ECO:0000256" key="2">
    <source>
        <dbReference type="ARBA" id="ARBA00023163"/>
    </source>
</evidence>
<dbReference type="Proteomes" id="UP000007967">
    <property type="component" value="Chromosome"/>
</dbReference>
<dbReference type="InterPro" id="IPR036388">
    <property type="entry name" value="WH-like_DNA-bd_sf"/>
</dbReference>
<keyword evidence="2" id="KW-0804">Transcription</keyword>
<sequence length="231" mass="24743">MTDRTAMVARLAELAASNGSHSHLAQRLCEASRLIVGASGAWITVENATQSRTTLAATDHVAARLEDFQDVLGEGPCQDAFRAGEPATAPVTDAPSATWPEFTRAAWENLGRMTVYAFPMHPARETFGVLSFYFTTAVELAEPASSVQFLADAVGAALLRDPPDAGETVPEGMWSARVEVHMATGMVVAQLKVSPGDALAILRAHAYAHDVTLAEIARRVVNRELDFRGEP</sequence>
<dbReference type="InterPro" id="IPR005561">
    <property type="entry name" value="ANTAR"/>
</dbReference>
<dbReference type="HOGENOM" id="CLU_074354_1_0_11"/>
<dbReference type="eggNOG" id="COG2203">
    <property type="taxonomic scope" value="Bacteria"/>
</dbReference>
<protein>
    <recommendedName>
        <fullName evidence="3">ANTAR domain-containing protein</fullName>
    </recommendedName>
</protein>
<organism evidence="4 5">
    <name type="scientific">Kribbella flavida (strain DSM 17836 / JCM 10339 / NBRC 14399)</name>
    <dbReference type="NCBI Taxonomy" id="479435"/>
    <lineage>
        <taxon>Bacteria</taxon>
        <taxon>Bacillati</taxon>
        <taxon>Actinomycetota</taxon>
        <taxon>Actinomycetes</taxon>
        <taxon>Propionibacteriales</taxon>
        <taxon>Kribbellaceae</taxon>
        <taxon>Kribbella</taxon>
    </lineage>
</organism>
<evidence type="ECO:0000313" key="5">
    <source>
        <dbReference type="Proteomes" id="UP000007967"/>
    </source>
</evidence>
<dbReference type="KEGG" id="kfl:Kfla_3841"/>
<dbReference type="SUPFAM" id="SSF55781">
    <property type="entry name" value="GAF domain-like"/>
    <property type="match status" value="1"/>
</dbReference>
<keyword evidence="5" id="KW-1185">Reference proteome</keyword>
<reference evidence="4 5" key="2">
    <citation type="journal article" date="2010" name="Stand. Genomic Sci.">
        <title>Complete genome sequence of Kribbella flavida type strain (IFO 14399).</title>
        <authorList>
            <person name="Pukall R."/>
            <person name="Lapidus A."/>
            <person name="Glavina Del Rio T."/>
            <person name="Copeland A."/>
            <person name="Tice H."/>
            <person name="Cheng J.-F."/>
            <person name="Lucas S."/>
            <person name="Chen F."/>
            <person name="Nolan M."/>
            <person name="LaButti K."/>
            <person name="Pati A."/>
            <person name="Ivanova N."/>
            <person name="Mavrommatis K."/>
            <person name="Mikhailova N."/>
            <person name="Pitluck S."/>
            <person name="Bruce D."/>
            <person name="Goodwin L."/>
            <person name="Land M."/>
            <person name="Hauser L."/>
            <person name="Chang Y.-J."/>
            <person name="Jeffries C.D."/>
            <person name="Chen A."/>
            <person name="Palaniappan K."/>
            <person name="Chain P."/>
            <person name="Rohde M."/>
            <person name="Goeker M."/>
            <person name="Bristow J."/>
            <person name="Eisen J.A."/>
            <person name="Markowitz V."/>
            <person name="Hugenholtz P."/>
            <person name="Kyrpides N.C."/>
            <person name="Klenk H.-P."/>
            <person name="Brettin T."/>
        </authorList>
    </citation>
    <scope>NUCLEOTIDE SEQUENCE [LARGE SCALE GENOMIC DNA]</scope>
    <source>
        <strain evidence="5">DSM 17836 / JCM 10339 / NBRC 14399</strain>
    </source>
</reference>
<dbReference type="InterPro" id="IPR003018">
    <property type="entry name" value="GAF"/>
</dbReference>
<feature type="domain" description="ANTAR" evidence="3">
    <location>
        <begin position="158"/>
        <end position="221"/>
    </location>
</feature>
<dbReference type="SMART" id="SM01012">
    <property type="entry name" value="ANTAR"/>
    <property type="match status" value="1"/>
</dbReference>
<accession>D2PPX0</accession>
<dbReference type="Pfam" id="PF03861">
    <property type="entry name" value="ANTAR"/>
    <property type="match status" value="1"/>
</dbReference>
<dbReference type="Pfam" id="PF13185">
    <property type="entry name" value="GAF_2"/>
    <property type="match status" value="1"/>
</dbReference>
<evidence type="ECO:0000259" key="3">
    <source>
        <dbReference type="SMART" id="SM01012"/>
    </source>
</evidence>
<dbReference type="InterPro" id="IPR012074">
    <property type="entry name" value="GAF_ANTAR"/>
</dbReference>
<dbReference type="Gene3D" id="1.10.10.10">
    <property type="entry name" value="Winged helix-like DNA-binding domain superfamily/Winged helix DNA-binding domain"/>
    <property type="match status" value="1"/>
</dbReference>
<dbReference type="Gene3D" id="3.30.450.40">
    <property type="match status" value="1"/>
</dbReference>
<dbReference type="RefSeq" id="WP_012921450.1">
    <property type="nucleotide sequence ID" value="NC_013729.1"/>
</dbReference>
<keyword evidence="1" id="KW-0805">Transcription regulation</keyword>
<dbReference type="AlphaFoldDB" id="D2PPX0"/>